<dbReference type="InterPro" id="IPR013766">
    <property type="entry name" value="Thioredoxin_domain"/>
</dbReference>
<dbReference type="AlphaFoldDB" id="A0A327JED5"/>
<comment type="similarity">
    <text evidence="2">Belongs to the thioredoxin family. DsbA subfamily.</text>
</comment>
<dbReference type="InterPro" id="IPR012336">
    <property type="entry name" value="Thioredoxin-like_fold"/>
</dbReference>
<feature type="signal peptide" evidence="3">
    <location>
        <begin position="1"/>
        <end position="22"/>
    </location>
</feature>
<evidence type="ECO:0000256" key="2">
    <source>
        <dbReference type="ARBA" id="ARBA00005791"/>
    </source>
</evidence>
<dbReference type="RefSeq" id="WP_111436412.1">
    <property type="nucleotide sequence ID" value="NZ_JACIGG010000038.1"/>
</dbReference>
<comment type="caution">
    <text evidence="5">The sequence shown here is derived from an EMBL/GenBank/DDBJ whole genome shotgun (WGS) entry which is preliminary data.</text>
</comment>
<comment type="function">
    <text evidence="1">May be required for disulfide bond formation in some proteins.</text>
</comment>
<dbReference type="InterPro" id="IPR006311">
    <property type="entry name" value="TAT_signal"/>
</dbReference>
<dbReference type="SUPFAM" id="SSF52833">
    <property type="entry name" value="Thioredoxin-like"/>
    <property type="match status" value="1"/>
</dbReference>
<keyword evidence="6" id="KW-1185">Reference proteome</keyword>
<dbReference type="PANTHER" id="PTHR13887:SF56">
    <property type="entry name" value="THIOREDOXIN-LIKE REDUCTASE RV2466C"/>
    <property type="match status" value="1"/>
</dbReference>
<sequence length="221" mass="23708">MTLSRRTFAGLGAAALSAAAFGAAVRPALSQESGGSPDKLLMPGPLGEHVLGEASAPVTIVEYASLTCGHCANFHEHTFPELKKRYIDTGKVRFIFREFPLDQPQGVPLATAGFALANCAPEGTYFDVVGLLFEKLDVWAASPNPANALFDLVKQVGFTQESFRECLTNQEVLDGVTAVRNRAHTEFGVSSTPTFFINGKMVRGAMSIDEMAELIDPLLKS</sequence>
<dbReference type="EMBL" id="NPEV01000067">
    <property type="protein sequence ID" value="RAI24790.1"/>
    <property type="molecule type" value="Genomic_DNA"/>
</dbReference>
<dbReference type="PANTHER" id="PTHR13887">
    <property type="entry name" value="GLUTATHIONE S-TRANSFERASE KAPPA"/>
    <property type="match status" value="1"/>
</dbReference>
<feature type="chain" id="PRO_5016337112" evidence="3">
    <location>
        <begin position="23"/>
        <end position="221"/>
    </location>
</feature>
<dbReference type="PROSITE" id="PS51318">
    <property type="entry name" value="TAT"/>
    <property type="match status" value="1"/>
</dbReference>
<protein>
    <submittedName>
        <fullName evidence="5">Disulfide bond formation protein DsbA</fullName>
    </submittedName>
</protein>
<dbReference type="Pfam" id="PF13462">
    <property type="entry name" value="Thioredoxin_4"/>
    <property type="match status" value="1"/>
</dbReference>
<dbReference type="InterPro" id="IPR036249">
    <property type="entry name" value="Thioredoxin-like_sf"/>
</dbReference>
<dbReference type="Gene3D" id="3.40.30.10">
    <property type="entry name" value="Glutaredoxin"/>
    <property type="match status" value="1"/>
</dbReference>
<dbReference type="Proteomes" id="UP000249299">
    <property type="component" value="Unassembled WGS sequence"/>
</dbReference>
<evidence type="ECO:0000259" key="4">
    <source>
        <dbReference type="PROSITE" id="PS51352"/>
    </source>
</evidence>
<keyword evidence="3" id="KW-0732">Signal</keyword>
<name>A0A327JED5_9HYPH</name>
<reference evidence="5 6" key="1">
    <citation type="submission" date="2017-07" db="EMBL/GenBank/DDBJ databases">
        <title>Draft Genome Sequences of Select Purple Nonsulfur Bacteria.</title>
        <authorList>
            <person name="Lasarre B."/>
            <person name="Mckinlay J.B."/>
        </authorList>
    </citation>
    <scope>NUCLEOTIDE SEQUENCE [LARGE SCALE GENOMIC DNA]</scope>
    <source>
        <strain evidence="5 6">DSM 11290</strain>
    </source>
</reference>
<gene>
    <name evidence="5" type="ORF">CH339_21115</name>
</gene>
<evidence type="ECO:0000313" key="5">
    <source>
        <dbReference type="EMBL" id="RAI24790.1"/>
    </source>
</evidence>
<accession>A0A327JED5</accession>
<dbReference type="OrthoDB" id="8478320at2"/>
<evidence type="ECO:0000313" key="6">
    <source>
        <dbReference type="Proteomes" id="UP000249299"/>
    </source>
</evidence>
<evidence type="ECO:0000256" key="3">
    <source>
        <dbReference type="SAM" id="SignalP"/>
    </source>
</evidence>
<organism evidence="5 6">
    <name type="scientific">Rhodobium orientis</name>
    <dbReference type="NCBI Taxonomy" id="34017"/>
    <lineage>
        <taxon>Bacteria</taxon>
        <taxon>Pseudomonadati</taxon>
        <taxon>Pseudomonadota</taxon>
        <taxon>Alphaproteobacteria</taxon>
        <taxon>Hyphomicrobiales</taxon>
        <taxon>Rhodobiaceae</taxon>
        <taxon>Rhodobium</taxon>
    </lineage>
</organism>
<proteinExistence type="inferred from homology"/>
<feature type="domain" description="Thioredoxin" evidence="4">
    <location>
        <begin position="30"/>
        <end position="220"/>
    </location>
</feature>
<dbReference type="PROSITE" id="PS51352">
    <property type="entry name" value="THIOREDOXIN_2"/>
    <property type="match status" value="1"/>
</dbReference>
<evidence type="ECO:0000256" key="1">
    <source>
        <dbReference type="ARBA" id="ARBA00003565"/>
    </source>
</evidence>